<accession>A0AAW8AVA3</accession>
<evidence type="ECO:0008006" key="3">
    <source>
        <dbReference type="Google" id="ProtNLM"/>
    </source>
</evidence>
<reference evidence="1" key="1">
    <citation type="submission" date="2023-07" db="EMBL/GenBank/DDBJ databases">
        <title>Dynamics of blaOXA-23 gene transmission in Acinetobacter spp. from contaminated veterinary surfaces.</title>
        <authorList>
            <person name="Moreira Da Silva J."/>
            <person name="Menezes J."/>
            <person name="Fernandes L."/>
            <person name="Marques C."/>
            <person name="Amaral A."/>
            <person name="Timofte D."/>
            <person name="Pomba C."/>
        </authorList>
    </citation>
    <scope>NUCLEOTIDE SEQUENCE</scope>
    <source>
        <strain evidence="1">CMVB11Z4A1</strain>
    </source>
</reference>
<evidence type="ECO:0000313" key="1">
    <source>
        <dbReference type="EMBL" id="MDP1447169.1"/>
    </source>
</evidence>
<protein>
    <recommendedName>
        <fullName evidence="3">DUF4852 domain-containing protein</fullName>
    </recommendedName>
</protein>
<dbReference type="RefSeq" id="WP_305157747.1">
    <property type="nucleotide sequence ID" value="NZ_JAUUUQ010000035.1"/>
</dbReference>
<organism evidence="1 2">
    <name type="scientific">Acinetobacter lwoffii</name>
    <dbReference type="NCBI Taxonomy" id="28090"/>
    <lineage>
        <taxon>Bacteria</taxon>
        <taxon>Pseudomonadati</taxon>
        <taxon>Pseudomonadota</taxon>
        <taxon>Gammaproteobacteria</taxon>
        <taxon>Moraxellales</taxon>
        <taxon>Moraxellaceae</taxon>
        <taxon>Acinetobacter</taxon>
    </lineage>
</organism>
<evidence type="ECO:0000313" key="2">
    <source>
        <dbReference type="Proteomes" id="UP001242129"/>
    </source>
</evidence>
<sequence>MRRILLGLVSCSFISSAYSIENACSEYILKPVQGKDFNFYYQKASSLKIAPKDEFETTNQYQERVSKTFNSLNIPTEFFVEIPIERKFITFDADKRLLTFSPYIIDNANVNYGSKFKNLAFNNFYTNYEYDIQISRLVKDTGSYIAKNAFGTQFKVKEQEVTYRSIFDEPKRNYESYSLPLAVFNIDENQITIDKVKALKSNAKAYALISLKPPYAVRTVSPPEEVTITGRTASTVINEALFSDIKCFIITDEKNQGIISSVVNTKLGDKFFKEEELKLKRPR</sequence>
<dbReference type="Proteomes" id="UP001242129">
    <property type="component" value="Unassembled WGS sequence"/>
</dbReference>
<gene>
    <name evidence="1" type="ORF">Q8G51_04865</name>
</gene>
<dbReference type="EMBL" id="JAUUUS010000032">
    <property type="protein sequence ID" value="MDP1447169.1"/>
    <property type="molecule type" value="Genomic_DNA"/>
</dbReference>
<name>A0AAW8AVA3_ACILW</name>
<proteinExistence type="predicted"/>
<comment type="caution">
    <text evidence="1">The sequence shown here is derived from an EMBL/GenBank/DDBJ whole genome shotgun (WGS) entry which is preliminary data.</text>
</comment>
<dbReference type="AlphaFoldDB" id="A0AAW8AVA3"/>